<feature type="repeat" description="TPR" evidence="9">
    <location>
        <begin position="33"/>
        <end position="66"/>
    </location>
</feature>
<dbReference type="Pfam" id="PF04564">
    <property type="entry name" value="U-box"/>
    <property type="match status" value="1"/>
</dbReference>
<dbReference type="SMART" id="SM00028">
    <property type="entry name" value="TPR"/>
    <property type="match status" value="3"/>
</dbReference>
<dbReference type="InterPro" id="IPR045202">
    <property type="entry name" value="CHIP_RING-Ubox"/>
</dbReference>
<dbReference type="PANTHER" id="PTHR46803:SF2">
    <property type="entry name" value="E3 UBIQUITIN-PROTEIN LIGASE CHIP"/>
    <property type="match status" value="1"/>
</dbReference>
<dbReference type="Gene3D" id="1.25.40.10">
    <property type="entry name" value="Tetratricopeptide repeat domain"/>
    <property type="match status" value="1"/>
</dbReference>
<evidence type="ECO:0000256" key="7">
    <source>
        <dbReference type="ARBA" id="ARBA00044534"/>
    </source>
</evidence>
<dbReference type="WBParaSite" id="TREG1_14180.1">
    <property type="protein sequence ID" value="TREG1_14180.1"/>
    <property type="gene ID" value="TREG1_14180"/>
</dbReference>
<feature type="domain" description="U-box" evidence="10">
    <location>
        <begin position="225"/>
        <end position="299"/>
    </location>
</feature>
<keyword evidence="6 9" id="KW-0802">TPR repeat</keyword>
<dbReference type="Pfam" id="PF12895">
    <property type="entry name" value="ANAPC3"/>
    <property type="match status" value="1"/>
</dbReference>
<evidence type="ECO:0000313" key="12">
    <source>
        <dbReference type="WBParaSite" id="TREG1_14180.1"/>
    </source>
</evidence>
<reference evidence="12" key="2">
    <citation type="submission" date="2023-11" db="UniProtKB">
        <authorList>
            <consortium name="WormBaseParasite"/>
        </authorList>
    </citation>
    <scope>IDENTIFICATION</scope>
</reference>
<reference evidence="11" key="1">
    <citation type="submission" date="2022-06" db="EMBL/GenBank/DDBJ databases">
        <authorList>
            <person name="Berger JAMES D."/>
            <person name="Berger JAMES D."/>
        </authorList>
    </citation>
    <scope>NUCLEOTIDE SEQUENCE [LARGE SCALE GENOMIC DNA]</scope>
</reference>
<evidence type="ECO:0000256" key="4">
    <source>
        <dbReference type="ARBA" id="ARBA00022737"/>
    </source>
</evidence>
<accession>A0AA85J5D9</accession>
<dbReference type="FunFam" id="3.30.40.10:FF:000124">
    <property type="entry name" value="STIP1 homology and U box-containing protein 1"/>
    <property type="match status" value="1"/>
</dbReference>
<dbReference type="PANTHER" id="PTHR46803">
    <property type="entry name" value="E3 UBIQUITIN-PROTEIN LIGASE CHIP"/>
    <property type="match status" value="1"/>
</dbReference>
<dbReference type="SMART" id="SM00504">
    <property type="entry name" value="Ubox"/>
    <property type="match status" value="1"/>
</dbReference>
<sequence length="302" mass="34651">MANDMGNQLFISCQYNQAIHCYTQAIAKQPNISSYYSNRALCYIHMQEYLKALSDCREAIEIDHNNLKAYFFAGQAHFGLNQYEEALGKLVHAHNLALEQHRDFGDDITSLIRLVRRKRLEALNEERKKEEISLQVYLNKLILDDAARQKQVLLSTSSGTARSNNITLPNLTMPDSPQINDENCSENIPAELKEIISDIDNASQKRISELNELFTKVDERRQKREIPDYLCGRISFDLMRDPVITPSGITYDRPSITAHLRQVGHFDPLSRKPLTEDQLIPNLSMKEVVQAFLDENPWAETV</sequence>
<dbReference type="GO" id="GO:0051087">
    <property type="term" value="F:protein-folding chaperone binding"/>
    <property type="evidence" value="ECO:0007669"/>
    <property type="project" value="TreeGrafter"/>
</dbReference>
<evidence type="ECO:0000256" key="9">
    <source>
        <dbReference type="PROSITE-ProRule" id="PRU00339"/>
    </source>
</evidence>
<dbReference type="GO" id="GO:0061630">
    <property type="term" value="F:ubiquitin protein ligase activity"/>
    <property type="evidence" value="ECO:0007669"/>
    <property type="project" value="UniProtKB-EC"/>
</dbReference>
<evidence type="ECO:0000256" key="6">
    <source>
        <dbReference type="ARBA" id="ARBA00022803"/>
    </source>
</evidence>
<keyword evidence="3" id="KW-0808">Transferase</keyword>
<dbReference type="InterPro" id="IPR013083">
    <property type="entry name" value="Znf_RING/FYVE/PHD"/>
</dbReference>
<dbReference type="PROSITE" id="PS51698">
    <property type="entry name" value="U_BOX"/>
    <property type="match status" value="1"/>
</dbReference>
<evidence type="ECO:0000256" key="8">
    <source>
        <dbReference type="ARBA" id="ARBA00044543"/>
    </source>
</evidence>
<comment type="catalytic activity">
    <reaction evidence="1">
        <text>S-ubiquitinyl-[E2 ubiquitin-conjugating enzyme]-L-cysteine + [acceptor protein]-L-lysine = [E2 ubiquitin-conjugating enzyme]-L-cysteine + N(6)-ubiquitinyl-[acceptor protein]-L-lysine.</text>
        <dbReference type="EC" id="2.3.2.27"/>
    </reaction>
</comment>
<evidence type="ECO:0000256" key="1">
    <source>
        <dbReference type="ARBA" id="ARBA00000900"/>
    </source>
</evidence>
<dbReference type="GO" id="GO:0000209">
    <property type="term" value="P:protein polyubiquitination"/>
    <property type="evidence" value="ECO:0007669"/>
    <property type="project" value="TreeGrafter"/>
</dbReference>
<keyword evidence="5" id="KW-0833">Ubl conjugation pathway</keyword>
<dbReference type="InterPro" id="IPR019734">
    <property type="entry name" value="TPR_rpt"/>
</dbReference>
<dbReference type="Proteomes" id="UP000050795">
    <property type="component" value="Unassembled WGS sequence"/>
</dbReference>
<dbReference type="GO" id="GO:0006515">
    <property type="term" value="P:protein quality control for misfolded or incompletely synthesized proteins"/>
    <property type="evidence" value="ECO:0007669"/>
    <property type="project" value="TreeGrafter"/>
</dbReference>
<evidence type="ECO:0000256" key="2">
    <source>
        <dbReference type="ARBA" id="ARBA00012483"/>
    </source>
</evidence>
<name>A0AA85J5D9_TRIRE</name>
<dbReference type="SUPFAM" id="SSF48452">
    <property type="entry name" value="TPR-like"/>
    <property type="match status" value="1"/>
</dbReference>
<evidence type="ECO:0000256" key="5">
    <source>
        <dbReference type="ARBA" id="ARBA00022786"/>
    </source>
</evidence>
<dbReference type="SUPFAM" id="SSF57850">
    <property type="entry name" value="RING/U-box"/>
    <property type="match status" value="1"/>
</dbReference>
<evidence type="ECO:0000256" key="3">
    <source>
        <dbReference type="ARBA" id="ARBA00022679"/>
    </source>
</evidence>
<dbReference type="Gene3D" id="6.10.140.2020">
    <property type="match status" value="1"/>
</dbReference>
<dbReference type="GO" id="GO:0030018">
    <property type="term" value="C:Z disc"/>
    <property type="evidence" value="ECO:0007669"/>
    <property type="project" value="TreeGrafter"/>
</dbReference>
<dbReference type="InterPro" id="IPR011990">
    <property type="entry name" value="TPR-like_helical_dom_sf"/>
</dbReference>
<dbReference type="PROSITE" id="PS50005">
    <property type="entry name" value="TPR"/>
    <property type="match status" value="1"/>
</dbReference>
<dbReference type="Pfam" id="PF18391">
    <property type="entry name" value="CHIP_TPR_N"/>
    <property type="match status" value="1"/>
</dbReference>
<dbReference type="Gene3D" id="3.30.40.10">
    <property type="entry name" value="Zinc/RING finger domain, C3HC4 (zinc finger)"/>
    <property type="match status" value="1"/>
</dbReference>
<organism evidence="11 12">
    <name type="scientific">Trichobilharzia regenti</name>
    <name type="common">Nasal bird schistosome</name>
    <dbReference type="NCBI Taxonomy" id="157069"/>
    <lineage>
        <taxon>Eukaryota</taxon>
        <taxon>Metazoa</taxon>
        <taxon>Spiralia</taxon>
        <taxon>Lophotrochozoa</taxon>
        <taxon>Platyhelminthes</taxon>
        <taxon>Trematoda</taxon>
        <taxon>Digenea</taxon>
        <taxon>Strigeidida</taxon>
        <taxon>Schistosomatoidea</taxon>
        <taxon>Schistosomatidae</taxon>
        <taxon>Trichobilharzia</taxon>
    </lineage>
</organism>
<evidence type="ECO:0000259" key="10">
    <source>
        <dbReference type="PROSITE" id="PS51698"/>
    </source>
</evidence>
<protein>
    <recommendedName>
        <fullName evidence="7">E3 ubiquitin-protein ligase CHIP</fullName>
        <ecNumber evidence="2">2.3.2.27</ecNumber>
    </recommendedName>
    <alternativeName>
        <fullName evidence="8">RING-type E3 ubiquitin transferase CHIP</fullName>
    </alternativeName>
</protein>
<dbReference type="GO" id="GO:0043161">
    <property type="term" value="P:proteasome-mediated ubiquitin-dependent protein catabolic process"/>
    <property type="evidence" value="ECO:0007669"/>
    <property type="project" value="TreeGrafter"/>
</dbReference>
<dbReference type="AlphaFoldDB" id="A0AA85J5D9"/>
<dbReference type="EC" id="2.3.2.27" evidence="2"/>
<dbReference type="GO" id="GO:0071218">
    <property type="term" value="P:cellular response to misfolded protein"/>
    <property type="evidence" value="ECO:0007669"/>
    <property type="project" value="TreeGrafter"/>
</dbReference>
<dbReference type="InterPro" id="IPR003613">
    <property type="entry name" value="Ubox_domain"/>
</dbReference>
<keyword evidence="11" id="KW-1185">Reference proteome</keyword>
<dbReference type="GO" id="GO:0045862">
    <property type="term" value="P:positive regulation of proteolysis"/>
    <property type="evidence" value="ECO:0007669"/>
    <property type="project" value="TreeGrafter"/>
</dbReference>
<keyword evidence="4" id="KW-0677">Repeat</keyword>
<evidence type="ECO:0000313" key="11">
    <source>
        <dbReference type="Proteomes" id="UP000050795"/>
    </source>
</evidence>
<proteinExistence type="predicted"/>
<dbReference type="InterPro" id="IPR041312">
    <property type="entry name" value="CHIP_TPR_N"/>
</dbReference>
<dbReference type="CDD" id="cd16654">
    <property type="entry name" value="RING-Ubox_CHIP"/>
    <property type="match status" value="1"/>
</dbReference>